<name>A0A9D1CKU6_9FIRM</name>
<gene>
    <name evidence="2" type="ORF">IAC85_05675</name>
</gene>
<keyword evidence="2" id="KW-0347">Helicase</keyword>
<organism evidence="2 3">
    <name type="scientific">Candidatus Faecenecus gallistercoris</name>
    <dbReference type="NCBI Taxonomy" id="2840793"/>
    <lineage>
        <taxon>Bacteria</taxon>
        <taxon>Bacillati</taxon>
        <taxon>Bacillota</taxon>
        <taxon>Bacillota incertae sedis</taxon>
        <taxon>Candidatus Faecenecus</taxon>
    </lineage>
</organism>
<dbReference type="InterPro" id="IPR014001">
    <property type="entry name" value="Helicase_ATP-bd"/>
</dbReference>
<keyword evidence="2" id="KW-0067">ATP-binding</keyword>
<sequence length="1091" mass="126602">LLYGKSFYRNHYAMIKVPKTELGNNTVLAGPYMLEEVSKKIEEYRKNPNLDEVTKYYLDAISNAKNKARIEELLKTIKEKKTYDDVFQKGLIFAQDKRTDLGDYSDSEKENLEREKILAMLKVIPDEILPNASNLFLIQTIGNAFSASELLHDGEITKEELLTPPSELIEVFASLQQLPKNTPHVEELKREILQAVTKNDSLFPCFTHENDNLPVEHDSIKKMYELTKSGTSYHEAITMYHKLFYLAKSRLRNLHTVKILKEITKDNPKYKGIIEQISKEGFGIEPEIFSRAKGNGLSVSENVRVGITPKEQEMFEKVKKYSEEELQHVLQNPQEVFLEFLDKQYQISENEYYANAVIDLFDWESIGVVPFSIQRREQLVLKLLESDVVGTYQMLRSQGTSEKEIVGKLLTAIIKDKKIDELNEEEQFTKDDLDDFLGYYLIKGTSNFKLKAYQAYAYQEAERIMDEHQFASVVMPTGSGKSFVAIATLLKNPNQKMLYLAPNDEIINQVKKYLVQYVTGTTSSKTTEQLIQERFPNLRFARYHDLVSMKQDEIIHSKYDYVILDELHRSGASEWSRKLQKLVDYQHDNPNFHMLGITATEERDMDGKDMAEFWAKYFNYSDEEIAKNKHVAYYMSLEDAVYYRYVLNPKKVACDYFLATKEGQGLFQELEEKMKEVEEVTGNDENVKRLAAKLDHLRRNVTKAKGTGDIICENVRFGKKYIVFCPVTAGAVTAEDEDGNIIDSRVSGTEAIEHQQKQMIQYFQDYFGISEEEAKQSIECYSMLGEYSKSKNTYEFEQFQKDTSDSPNKIKFMFVMNKLNEGVHLDKIDGIIWLRPLDQNSRILYLQQLGRIIHTMDSNHPISEENLPIAIDLVGNSLRVKLHKNTKQKDSLEDLKTIQGWILEHDNKIPDINSNDQLEARYASKLQMIQKEYQKYITGESSIETLKPRMRYRVEEILSIGSRFALWNYEFPKRTKQTREQSTLDVDDELFEVQGYLKDFFDIATELDSYEISAFQKNYQQAMAYYVEHGDLAVNKRSGSLGQWISIQRKNYKNHKLSEERFEALNAIGMIWNTSENQIAVETLCEENGIP</sequence>
<reference evidence="2" key="2">
    <citation type="journal article" date="2021" name="PeerJ">
        <title>Extensive microbial diversity within the chicken gut microbiome revealed by metagenomics and culture.</title>
        <authorList>
            <person name="Gilroy R."/>
            <person name="Ravi A."/>
            <person name="Getino M."/>
            <person name="Pursley I."/>
            <person name="Horton D.L."/>
            <person name="Alikhan N.F."/>
            <person name="Baker D."/>
            <person name="Gharbi K."/>
            <person name="Hall N."/>
            <person name="Watson M."/>
            <person name="Adriaenssens E.M."/>
            <person name="Foster-Nyarko E."/>
            <person name="Jarju S."/>
            <person name="Secka A."/>
            <person name="Antonio M."/>
            <person name="Oren A."/>
            <person name="Chaudhuri R.R."/>
            <person name="La Ragione R."/>
            <person name="Hildebrand F."/>
            <person name="Pallen M.J."/>
        </authorList>
    </citation>
    <scope>NUCLEOTIDE SEQUENCE</scope>
    <source>
        <strain evidence="2">CHK165-10780</strain>
    </source>
</reference>
<dbReference type="PANTHER" id="PTHR47396">
    <property type="entry name" value="TYPE I RESTRICTION ENZYME ECOKI R PROTEIN"/>
    <property type="match status" value="1"/>
</dbReference>
<dbReference type="Gene3D" id="6.10.140.530">
    <property type="match status" value="1"/>
</dbReference>
<dbReference type="Pfam" id="PF03457">
    <property type="entry name" value="HA"/>
    <property type="match status" value="1"/>
</dbReference>
<dbReference type="GO" id="GO:0003677">
    <property type="term" value="F:DNA binding"/>
    <property type="evidence" value="ECO:0007669"/>
    <property type="project" value="InterPro"/>
</dbReference>
<keyword evidence="2" id="KW-0547">Nucleotide-binding</keyword>
<dbReference type="SMART" id="SM00487">
    <property type="entry name" value="DEXDc"/>
    <property type="match status" value="1"/>
</dbReference>
<dbReference type="AlphaFoldDB" id="A0A9D1CKU6"/>
<dbReference type="GO" id="GO:0005524">
    <property type="term" value="F:ATP binding"/>
    <property type="evidence" value="ECO:0007669"/>
    <property type="project" value="InterPro"/>
</dbReference>
<reference evidence="2" key="1">
    <citation type="submission" date="2020-10" db="EMBL/GenBank/DDBJ databases">
        <authorList>
            <person name="Gilroy R."/>
        </authorList>
    </citation>
    <scope>NUCLEOTIDE SEQUENCE</scope>
    <source>
        <strain evidence="2">CHK165-10780</strain>
    </source>
</reference>
<proteinExistence type="predicted"/>
<dbReference type="Pfam" id="PF04851">
    <property type="entry name" value="ResIII"/>
    <property type="match status" value="1"/>
</dbReference>
<keyword evidence="2" id="KW-0378">Hydrolase</keyword>
<protein>
    <submittedName>
        <fullName evidence="2">DEAD/DEAH box helicase family protein</fullName>
    </submittedName>
</protein>
<dbReference type="InterPro" id="IPR006935">
    <property type="entry name" value="Helicase/UvrB_N"/>
</dbReference>
<dbReference type="PANTHER" id="PTHR47396:SF1">
    <property type="entry name" value="ATP-DEPENDENT HELICASE IRC3-RELATED"/>
    <property type="match status" value="1"/>
</dbReference>
<dbReference type="InterPro" id="IPR005114">
    <property type="entry name" value="Helicase_assoc"/>
</dbReference>
<feature type="non-terminal residue" evidence="2">
    <location>
        <position position="1"/>
    </location>
</feature>
<dbReference type="PROSITE" id="PS51192">
    <property type="entry name" value="HELICASE_ATP_BIND_1"/>
    <property type="match status" value="1"/>
</dbReference>
<dbReference type="Gene3D" id="3.40.50.300">
    <property type="entry name" value="P-loop containing nucleotide triphosphate hydrolases"/>
    <property type="match status" value="2"/>
</dbReference>
<dbReference type="GO" id="GO:0004386">
    <property type="term" value="F:helicase activity"/>
    <property type="evidence" value="ECO:0007669"/>
    <property type="project" value="UniProtKB-KW"/>
</dbReference>
<dbReference type="GO" id="GO:0016787">
    <property type="term" value="F:hydrolase activity"/>
    <property type="evidence" value="ECO:0007669"/>
    <property type="project" value="InterPro"/>
</dbReference>
<evidence type="ECO:0000313" key="2">
    <source>
        <dbReference type="EMBL" id="HIQ65210.1"/>
    </source>
</evidence>
<accession>A0A9D1CKU6</accession>
<comment type="caution">
    <text evidence="2">The sequence shown here is derived from an EMBL/GenBank/DDBJ whole genome shotgun (WGS) entry which is preliminary data.</text>
</comment>
<dbReference type="Proteomes" id="UP000886725">
    <property type="component" value="Unassembled WGS sequence"/>
</dbReference>
<feature type="non-terminal residue" evidence="2">
    <location>
        <position position="1091"/>
    </location>
</feature>
<dbReference type="InterPro" id="IPR027417">
    <property type="entry name" value="P-loop_NTPase"/>
</dbReference>
<evidence type="ECO:0000313" key="3">
    <source>
        <dbReference type="Proteomes" id="UP000886725"/>
    </source>
</evidence>
<dbReference type="SUPFAM" id="SSF52540">
    <property type="entry name" value="P-loop containing nucleoside triphosphate hydrolases"/>
    <property type="match status" value="1"/>
</dbReference>
<feature type="domain" description="Helicase ATP-binding" evidence="1">
    <location>
        <begin position="462"/>
        <end position="600"/>
    </location>
</feature>
<evidence type="ECO:0000259" key="1">
    <source>
        <dbReference type="PROSITE" id="PS51192"/>
    </source>
</evidence>
<dbReference type="GO" id="GO:0005829">
    <property type="term" value="C:cytosol"/>
    <property type="evidence" value="ECO:0007669"/>
    <property type="project" value="TreeGrafter"/>
</dbReference>
<dbReference type="EMBL" id="DVFU01000109">
    <property type="protein sequence ID" value="HIQ65210.1"/>
    <property type="molecule type" value="Genomic_DNA"/>
</dbReference>
<dbReference type="InterPro" id="IPR050742">
    <property type="entry name" value="Helicase_Restrict-Modif_Enz"/>
</dbReference>